<feature type="compositionally biased region" description="Polar residues" evidence="1">
    <location>
        <begin position="208"/>
        <end position="217"/>
    </location>
</feature>
<reference evidence="2" key="1">
    <citation type="journal article" date="2021" name="Nat. Commun.">
        <title>Genetic determinants of endophytism in the Arabidopsis root mycobiome.</title>
        <authorList>
            <person name="Mesny F."/>
            <person name="Miyauchi S."/>
            <person name="Thiergart T."/>
            <person name="Pickel B."/>
            <person name="Atanasova L."/>
            <person name="Karlsson M."/>
            <person name="Huettel B."/>
            <person name="Barry K.W."/>
            <person name="Haridas S."/>
            <person name="Chen C."/>
            <person name="Bauer D."/>
            <person name="Andreopoulos W."/>
            <person name="Pangilinan J."/>
            <person name="LaButti K."/>
            <person name="Riley R."/>
            <person name="Lipzen A."/>
            <person name="Clum A."/>
            <person name="Drula E."/>
            <person name="Henrissat B."/>
            <person name="Kohler A."/>
            <person name="Grigoriev I.V."/>
            <person name="Martin F.M."/>
            <person name="Hacquard S."/>
        </authorList>
    </citation>
    <scope>NUCLEOTIDE SEQUENCE</scope>
    <source>
        <strain evidence="2">MPI-CAGE-CH-0235</strain>
    </source>
</reference>
<feature type="region of interest" description="Disordered" evidence="1">
    <location>
        <begin position="185"/>
        <end position="217"/>
    </location>
</feature>
<dbReference type="Proteomes" id="UP000813444">
    <property type="component" value="Unassembled WGS sequence"/>
</dbReference>
<organism evidence="2 3">
    <name type="scientific">Stachybotrys elegans</name>
    <dbReference type="NCBI Taxonomy" id="80388"/>
    <lineage>
        <taxon>Eukaryota</taxon>
        <taxon>Fungi</taxon>
        <taxon>Dikarya</taxon>
        <taxon>Ascomycota</taxon>
        <taxon>Pezizomycotina</taxon>
        <taxon>Sordariomycetes</taxon>
        <taxon>Hypocreomycetidae</taxon>
        <taxon>Hypocreales</taxon>
        <taxon>Stachybotryaceae</taxon>
        <taxon>Stachybotrys</taxon>
    </lineage>
</organism>
<evidence type="ECO:0000313" key="3">
    <source>
        <dbReference type="Proteomes" id="UP000813444"/>
    </source>
</evidence>
<protein>
    <submittedName>
        <fullName evidence="2">Uncharacterized protein</fullName>
    </submittedName>
</protein>
<dbReference type="EMBL" id="JAGPNK010000008">
    <property type="protein sequence ID" value="KAH7317056.1"/>
    <property type="molecule type" value="Genomic_DNA"/>
</dbReference>
<comment type="caution">
    <text evidence="2">The sequence shown here is derived from an EMBL/GenBank/DDBJ whole genome shotgun (WGS) entry which is preliminary data.</text>
</comment>
<dbReference type="AlphaFoldDB" id="A0A8K0WRC9"/>
<sequence>MAEFSPRLQSHFSPRQILFIFELRIVNMVRTYFLAPNWTTAPPPDGPIKLGHILDNLTEFVPLNRRGVLEVPQDDQNLVDTKSGFTASRSQLISGELGLVARVLGLVGVGVGAGAYSRKDKSDVLSCKNLDTLTFDPTTEYIAKSVKLPEVNQFLEYGGFKRPVYMVTGLKIARESSLQSSRSKEKGLMLDGGLSPPGAPVQVGGRTGLSSSSAEGQSWEGSTDFIVAFRVKKIWYHREEVRNKTYRNKAVMSGGVSRDADNAMDMVLMYDDDVSPEDYLATCN</sequence>
<evidence type="ECO:0000313" key="2">
    <source>
        <dbReference type="EMBL" id="KAH7317056.1"/>
    </source>
</evidence>
<name>A0A8K0WRC9_9HYPO</name>
<keyword evidence="3" id="KW-1185">Reference proteome</keyword>
<evidence type="ECO:0000256" key="1">
    <source>
        <dbReference type="SAM" id="MobiDB-lite"/>
    </source>
</evidence>
<gene>
    <name evidence="2" type="ORF">B0I35DRAFT_434472</name>
</gene>
<accession>A0A8K0WRC9</accession>
<proteinExistence type="predicted"/>
<dbReference type="OrthoDB" id="4500473at2759"/>